<organism evidence="1 2">
    <name type="scientific">Halteria grandinella</name>
    <dbReference type="NCBI Taxonomy" id="5974"/>
    <lineage>
        <taxon>Eukaryota</taxon>
        <taxon>Sar</taxon>
        <taxon>Alveolata</taxon>
        <taxon>Ciliophora</taxon>
        <taxon>Intramacronucleata</taxon>
        <taxon>Spirotrichea</taxon>
        <taxon>Stichotrichia</taxon>
        <taxon>Sporadotrichida</taxon>
        <taxon>Halteriidae</taxon>
        <taxon>Halteria</taxon>
    </lineage>
</organism>
<name>A0A8J8P676_HALGN</name>
<evidence type="ECO:0000313" key="1">
    <source>
        <dbReference type="EMBL" id="TNV87822.1"/>
    </source>
</evidence>
<comment type="caution">
    <text evidence="1">The sequence shown here is derived from an EMBL/GenBank/DDBJ whole genome shotgun (WGS) entry which is preliminary data.</text>
</comment>
<accession>A0A8J8P676</accession>
<gene>
    <name evidence="1" type="ORF">FGO68_gene14836</name>
</gene>
<dbReference type="Proteomes" id="UP000785679">
    <property type="component" value="Unassembled WGS sequence"/>
</dbReference>
<dbReference type="EMBL" id="RRYP01000204">
    <property type="protein sequence ID" value="TNV87822.1"/>
    <property type="molecule type" value="Genomic_DNA"/>
</dbReference>
<sequence length="74" mass="8337">MMKLGQAFQQLCKKLNFKSVLALKSLDKSTFFIFKRDSKIRQICSHIALSEQAISVLIAQNLDISVFSTQLVSS</sequence>
<dbReference type="AlphaFoldDB" id="A0A8J8P676"/>
<proteinExistence type="predicted"/>
<protein>
    <submittedName>
        <fullName evidence="1">Uncharacterized protein</fullName>
    </submittedName>
</protein>
<evidence type="ECO:0000313" key="2">
    <source>
        <dbReference type="Proteomes" id="UP000785679"/>
    </source>
</evidence>
<reference evidence="1" key="1">
    <citation type="submission" date="2019-06" db="EMBL/GenBank/DDBJ databases">
        <authorList>
            <person name="Zheng W."/>
        </authorList>
    </citation>
    <scope>NUCLEOTIDE SEQUENCE</scope>
    <source>
        <strain evidence="1">QDHG01</strain>
    </source>
</reference>
<keyword evidence="2" id="KW-1185">Reference proteome</keyword>